<keyword evidence="3" id="KW-1185">Reference proteome</keyword>
<dbReference type="AlphaFoldDB" id="A0AA37VWX7"/>
<sequence>MKSWLGLLVSHSVVLAIGFALGIYMLPILIAPEAPSDTQVTQDQREVWFEGRFKRDLKDSDPLHWGEGVVLVGPHMVSLLGDLAPGPDYQLYLSPTFVETEADFNALKSSMQHVGPVKTFNNFSVSVPEGVDVREYSTVIVWCETFSQFISAASYQDARSEPSVQ</sequence>
<proteinExistence type="predicted"/>
<organism evidence="2 3">
    <name type="scientific">Paraferrimonas sedimenticola</name>
    <dbReference type="NCBI Taxonomy" id="375674"/>
    <lineage>
        <taxon>Bacteria</taxon>
        <taxon>Pseudomonadati</taxon>
        <taxon>Pseudomonadota</taxon>
        <taxon>Gammaproteobacteria</taxon>
        <taxon>Alteromonadales</taxon>
        <taxon>Ferrimonadaceae</taxon>
        <taxon>Paraferrimonas</taxon>
    </lineage>
</organism>
<dbReference type="RefSeq" id="WP_211286851.1">
    <property type="nucleotide sequence ID" value="NZ_BSNC01000001.1"/>
</dbReference>
<evidence type="ECO:0000259" key="1">
    <source>
        <dbReference type="PROSITE" id="PS51549"/>
    </source>
</evidence>
<gene>
    <name evidence="2" type="ORF">GCM10007895_04160</name>
</gene>
<feature type="domain" description="DM13" evidence="1">
    <location>
        <begin position="51"/>
        <end position="156"/>
    </location>
</feature>
<dbReference type="Proteomes" id="UP001161422">
    <property type="component" value="Unassembled WGS sequence"/>
</dbReference>
<comment type="caution">
    <text evidence="2">The sequence shown here is derived from an EMBL/GenBank/DDBJ whole genome shotgun (WGS) entry which is preliminary data.</text>
</comment>
<accession>A0AA37VWX7</accession>
<dbReference type="EMBL" id="BSNC01000001">
    <property type="protein sequence ID" value="GLP95110.1"/>
    <property type="molecule type" value="Genomic_DNA"/>
</dbReference>
<reference evidence="2" key="1">
    <citation type="journal article" date="2014" name="Int. J. Syst. Evol. Microbiol.">
        <title>Complete genome sequence of Corynebacterium casei LMG S-19264T (=DSM 44701T), isolated from a smear-ripened cheese.</title>
        <authorList>
            <consortium name="US DOE Joint Genome Institute (JGI-PGF)"/>
            <person name="Walter F."/>
            <person name="Albersmeier A."/>
            <person name="Kalinowski J."/>
            <person name="Ruckert C."/>
        </authorList>
    </citation>
    <scope>NUCLEOTIDE SEQUENCE</scope>
    <source>
        <strain evidence="2">NBRC 101628</strain>
    </source>
</reference>
<reference evidence="2" key="2">
    <citation type="submission" date="2023-01" db="EMBL/GenBank/DDBJ databases">
        <title>Draft genome sequence of Paraferrimonas sedimenticola strain NBRC 101628.</title>
        <authorList>
            <person name="Sun Q."/>
            <person name="Mori K."/>
        </authorList>
    </citation>
    <scope>NUCLEOTIDE SEQUENCE</scope>
    <source>
        <strain evidence="2">NBRC 101628</strain>
    </source>
</reference>
<dbReference type="InterPro" id="IPR019545">
    <property type="entry name" value="DM13_domain"/>
</dbReference>
<dbReference type="Pfam" id="PF10517">
    <property type="entry name" value="DM13"/>
    <property type="match status" value="1"/>
</dbReference>
<protein>
    <recommendedName>
        <fullName evidence="1">DM13 domain-containing protein</fullName>
    </recommendedName>
</protein>
<dbReference type="PROSITE" id="PS51549">
    <property type="entry name" value="DM13"/>
    <property type="match status" value="1"/>
</dbReference>
<evidence type="ECO:0000313" key="3">
    <source>
        <dbReference type="Proteomes" id="UP001161422"/>
    </source>
</evidence>
<name>A0AA37VWX7_9GAMM</name>
<evidence type="ECO:0000313" key="2">
    <source>
        <dbReference type="EMBL" id="GLP95110.1"/>
    </source>
</evidence>